<sequence length="1266" mass="143321">MSEAEYISSLENFEERSISPVICSYAPLFPWMDIDIRGNKVDVTISVISSYRGSDGKISEYRLVPVDPSRPIKYADAEGNLKDIEIIEEKPFSVEALSSVDFNSKWSPKKEDKYITKFKLGNIGFTPQSSGTWNYIALDNAQFISIETKDSVSIGETSYIAKDVVQFGFPDFKQMTFDSEYADFNVLRELLDIAEKMSKEDYTTESYNVLSETIKVSKQFLSENENNLKVEQSLIIKEVEKLQKAVDQLVLKEFELNKEPLNQALIAAKMIEKGNKTKKAFDKLKIAIEEGEKLFNSKVTQEILDKTTDKLKLAISEFINSPSENQGMDDPSGGAYKTDLQRTLENAKNAIIENWNPKVRQDLEMQIRYGESLLENSKASKELVNVQQKILETLMEAGKTGLVGTQGDALDLEDGRYEVQGVVFQDHVENYPSFEEACSNVYQSHRSMMDGAVKKPFAVYVENGEYFLELSMAPLHFLEEEGYLGRLRYESGNSFKDAEVLETYLVDEVGEKHGIESYPKVLRIPIEKPNSSDERQRQRVEVFVPVMEEIMEGGGIKKANFVIYWETLKVPLQNNNKQKLIDALHETVIANKEDANENSLKELAMALDCAKNVFNNVNVPDREVNIAVEELQKAVKGLSQSITPPYTKPLEKSIDFTILKNAIMRSEGFTTYDKTESSRKKFEEKLYLGRMLLDKKGATQDEINKAAELLYLAMANLEDKPSINNDSSGNLSHNSTGGEQTAYVEMWHYYEDGKYSMGNEALNHTARISEKNGQTMYRIDTHSLQFMGMQGYLTNLFIYDGNNRFEADKSGDTFAFTLPGKPRSEVKVAVWVDAMDEIAGGGRGSGEQNAILRFTYNGEKPKEKEKLKKLNTTRLKSIVNEAKKLDRKGYKEDEIRKLNNAIDKANRILNNPKDYDQRDVDIAIEDLEDTMRIFKDKNKEIDKNKASVTYEVPVKVKHAYDISKESMADNAIVHTAKVVEQDGKAIYTLTFNPMKLMGREGHLTNLFIYESGSGSSKIEASKNRNKFTFTRKELKEDEIRVAVWVDAMDEIAGGSPGDGEQDAILVFDWNNAKEVARTDEKKEEKVEGNKFTDIKGHWAENVINYVASKGYFKGTTDTLFSPDKAITRGQFVTVLGRMAGIANNTASSSFVDVKSGEYYAPFVNWADKKGIVKGYDDKTFKPNKAITREEMATILNRFIESTAKNKENVNEDISFSDSSEIAYWAREDVMKVARKGLVKGMPDGRFVPKDDFTRAQVAQVLYNLDH</sequence>
<comment type="caution">
    <text evidence="4">The sequence shown here is derived from an EMBL/GenBank/DDBJ whole genome shotgun (WGS) entry which is preliminary data.</text>
</comment>
<organism evidence="4 5">
    <name type="scientific">Anaerosphaera multitolerans</name>
    <dbReference type="NCBI Taxonomy" id="2487351"/>
    <lineage>
        <taxon>Bacteria</taxon>
        <taxon>Bacillati</taxon>
        <taxon>Bacillota</taxon>
        <taxon>Tissierellia</taxon>
        <taxon>Tissierellales</taxon>
        <taxon>Peptoniphilaceae</taxon>
        <taxon>Anaerosphaera</taxon>
    </lineage>
</organism>
<evidence type="ECO:0000256" key="2">
    <source>
        <dbReference type="ARBA" id="ARBA00022729"/>
    </source>
</evidence>
<accession>A0A437S620</accession>
<dbReference type="SUPFAM" id="SSF158911">
    <property type="entry name" value="NEAT domain-like"/>
    <property type="match status" value="1"/>
</dbReference>
<keyword evidence="5" id="KW-1185">Reference proteome</keyword>
<dbReference type="InterPro" id="IPR037250">
    <property type="entry name" value="NEAT_dom_sf"/>
</dbReference>
<name>A0A437S620_9FIRM</name>
<gene>
    <name evidence="4" type="ORF">EF514_07430</name>
</gene>
<feature type="domain" description="SLH" evidence="3">
    <location>
        <begin position="1212"/>
        <end position="1266"/>
    </location>
</feature>
<dbReference type="Gene3D" id="2.60.40.1850">
    <property type="match status" value="2"/>
</dbReference>
<comment type="subcellular location">
    <subcellularLocation>
        <location evidence="1">Cell envelope</location>
    </subcellularLocation>
</comment>
<dbReference type="PROSITE" id="PS51272">
    <property type="entry name" value="SLH"/>
    <property type="match status" value="3"/>
</dbReference>
<dbReference type="InterPro" id="IPR006635">
    <property type="entry name" value="NEAT_dom"/>
</dbReference>
<feature type="domain" description="SLH" evidence="3">
    <location>
        <begin position="1086"/>
        <end position="1145"/>
    </location>
</feature>
<evidence type="ECO:0000313" key="5">
    <source>
        <dbReference type="Proteomes" id="UP000288812"/>
    </source>
</evidence>
<evidence type="ECO:0000259" key="3">
    <source>
        <dbReference type="PROSITE" id="PS51272"/>
    </source>
</evidence>
<dbReference type="CDD" id="cd06920">
    <property type="entry name" value="NEAT"/>
    <property type="match status" value="1"/>
</dbReference>
<feature type="domain" description="SLH" evidence="3">
    <location>
        <begin position="1146"/>
        <end position="1209"/>
    </location>
</feature>
<protein>
    <recommendedName>
        <fullName evidence="3">SLH domain-containing protein</fullName>
    </recommendedName>
</protein>
<proteinExistence type="predicted"/>
<dbReference type="RefSeq" id="WP_127724799.1">
    <property type="nucleotide sequence ID" value="NZ_RLIH01000010.1"/>
</dbReference>
<dbReference type="InterPro" id="IPR051465">
    <property type="entry name" value="Cell_Envelope_Struct_Comp"/>
</dbReference>
<dbReference type="Proteomes" id="UP000288812">
    <property type="component" value="Unassembled WGS sequence"/>
</dbReference>
<dbReference type="OrthoDB" id="2985276at2"/>
<dbReference type="PANTHER" id="PTHR43308:SF5">
    <property type="entry name" value="S-LAYER PROTEIN _ PEPTIDOGLYCAN ENDO-BETA-N-ACETYLGLUCOSAMINIDASE"/>
    <property type="match status" value="1"/>
</dbReference>
<evidence type="ECO:0000256" key="1">
    <source>
        <dbReference type="ARBA" id="ARBA00004196"/>
    </source>
</evidence>
<dbReference type="EMBL" id="RLIH01000010">
    <property type="protein sequence ID" value="RVU54417.1"/>
    <property type="molecule type" value="Genomic_DNA"/>
</dbReference>
<dbReference type="PANTHER" id="PTHR43308">
    <property type="entry name" value="OUTER MEMBRANE PROTEIN ALPHA-RELATED"/>
    <property type="match status" value="1"/>
</dbReference>
<dbReference type="Gene3D" id="1.20.1270.90">
    <property type="entry name" value="AF1782-like"/>
    <property type="match status" value="2"/>
</dbReference>
<dbReference type="AlphaFoldDB" id="A0A437S620"/>
<evidence type="ECO:0000313" key="4">
    <source>
        <dbReference type="EMBL" id="RVU54417.1"/>
    </source>
</evidence>
<dbReference type="GO" id="GO:0030313">
    <property type="term" value="C:cell envelope"/>
    <property type="evidence" value="ECO:0007669"/>
    <property type="project" value="UniProtKB-SubCell"/>
</dbReference>
<reference evidence="4 5" key="1">
    <citation type="submission" date="2018-11" db="EMBL/GenBank/DDBJ databases">
        <title>Genome sequencing and assembly of Anaerosphaera sp. nov., GS7-6-2.</title>
        <authorList>
            <person name="Rettenmaier R."/>
            <person name="Liebl W."/>
            <person name="Zverlov V."/>
        </authorList>
    </citation>
    <scope>NUCLEOTIDE SEQUENCE [LARGE SCALE GENOMIC DNA]</scope>
    <source>
        <strain evidence="4 5">GS7-6-2</strain>
    </source>
</reference>
<dbReference type="Pfam" id="PF07554">
    <property type="entry name" value="FIVAR"/>
    <property type="match status" value="2"/>
</dbReference>
<keyword evidence="2" id="KW-0732">Signal</keyword>
<dbReference type="InterPro" id="IPR001119">
    <property type="entry name" value="SLH_dom"/>
</dbReference>
<dbReference type="Pfam" id="PF00395">
    <property type="entry name" value="SLH"/>
    <property type="match status" value="3"/>
</dbReference>